<comment type="caution">
    <text evidence="2">The sequence shown here is derived from an EMBL/GenBank/DDBJ whole genome shotgun (WGS) entry which is preliminary data.</text>
</comment>
<sequence>MRSRFALGAIAGLAALGLALTGCSSSGSGSNPSSTSTAVDGKGRTLSVYVGASGLYPQQQKEWFAELQAQFKKETGADLAFDTFASSNDELTKIQTSVVSGQGPDVYALGTTFTPTAYATGAFVNLTDADWAKIGGRDRFVPAALGMSGPDAKNQIGVPLAQRPFVMAYNKDLLKAAGIDKPATTWDDFASQAKKLTTGDTYGVAVGYADNYDPWKFIWAMSTQAGNPILDLKSGKARLDDPTTEKAYQTYFGWLTQQKAVDPAAVGWKNPQAVAAFAAGKAAYLPMVSASSIEALDKSAVAGKYAYALMPTVAPGKTSNPSSGKPAASIVSGDNIVVAKYSKNQDLAFAYINMVTRADMQTKEFSLLGDLPSNAQAAADLQKSKPIIAPIVDAIGKSVATPFSGAWGDTQLALTNVVVQSIPNLSNGSVSSSELSQLLKTAQSTAQSSLDKAKK</sequence>
<keyword evidence="2" id="KW-0762">Sugar transport</keyword>
<dbReference type="InterPro" id="IPR050490">
    <property type="entry name" value="Bact_solute-bd_prot1"/>
</dbReference>
<proteinExistence type="predicted"/>
<evidence type="ECO:0000313" key="3">
    <source>
        <dbReference type="Proteomes" id="UP000578352"/>
    </source>
</evidence>
<dbReference type="EMBL" id="JACCFL010000001">
    <property type="protein sequence ID" value="NYJ23439.1"/>
    <property type="molecule type" value="Genomic_DNA"/>
</dbReference>
<dbReference type="SUPFAM" id="SSF53850">
    <property type="entry name" value="Periplasmic binding protein-like II"/>
    <property type="match status" value="1"/>
</dbReference>
<evidence type="ECO:0000256" key="1">
    <source>
        <dbReference type="SAM" id="SignalP"/>
    </source>
</evidence>
<keyword evidence="2" id="KW-0813">Transport</keyword>
<dbReference type="PANTHER" id="PTHR43649">
    <property type="entry name" value="ARABINOSE-BINDING PROTEIN-RELATED"/>
    <property type="match status" value="1"/>
</dbReference>
<name>A0A853CSW9_9MICO</name>
<dbReference type="InterPro" id="IPR006059">
    <property type="entry name" value="SBP"/>
</dbReference>
<dbReference type="Pfam" id="PF01547">
    <property type="entry name" value="SBP_bac_1"/>
    <property type="match status" value="1"/>
</dbReference>
<gene>
    <name evidence="2" type="ORF">HNR13_001726</name>
</gene>
<protein>
    <submittedName>
        <fullName evidence="2">Multiple sugar transport system substrate-binding protein</fullName>
    </submittedName>
</protein>
<accession>A0A853CSW9</accession>
<reference evidence="2 3" key="1">
    <citation type="submission" date="2020-07" db="EMBL/GenBank/DDBJ databases">
        <title>Sequencing the genomes of 1000 actinobacteria strains.</title>
        <authorList>
            <person name="Klenk H.-P."/>
        </authorList>
    </citation>
    <scope>NUCLEOTIDE SEQUENCE [LARGE SCALE GENOMIC DNA]</scope>
    <source>
        <strain evidence="2 3">DSM 15165</strain>
    </source>
</reference>
<organism evidence="2 3">
    <name type="scientific">Leifsonia shinshuensis</name>
    <dbReference type="NCBI Taxonomy" id="150026"/>
    <lineage>
        <taxon>Bacteria</taxon>
        <taxon>Bacillati</taxon>
        <taxon>Actinomycetota</taxon>
        <taxon>Actinomycetes</taxon>
        <taxon>Micrococcales</taxon>
        <taxon>Microbacteriaceae</taxon>
        <taxon>Leifsonia</taxon>
    </lineage>
</organism>
<feature type="chain" id="PRO_5038504073" evidence="1">
    <location>
        <begin position="22"/>
        <end position="455"/>
    </location>
</feature>
<dbReference type="AlphaFoldDB" id="A0A853CSW9"/>
<dbReference type="PROSITE" id="PS51257">
    <property type="entry name" value="PROKAR_LIPOPROTEIN"/>
    <property type="match status" value="1"/>
</dbReference>
<dbReference type="RefSeq" id="WP_179605363.1">
    <property type="nucleotide sequence ID" value="NZ_BAABEH010000001.1"/>
</dbReference>
<dbReference type="PANTHER" id="PTHR43649:SF12">
    <property type="entry name" value="DIACETYLCHITOBIOSE BINDING PROTEIN DASA"/>
    <property type="match status" value="1"/>
</dbReference>
<dbReference type="Proteomes" id="UP000578352">
    <property type="component" value="Unassembled WGS sequence"/>
</dbReference>
<feature type="signal peptide" evidence="1">
    <location>
        <begin position="1"/>
        <end position="21"/>
    </location>
</feature>
<dbReference type="Gene3D" id="3.40.190.10">
    <property type="entry name" value="Periplasmic binding protein-like II"/>
    <property type="match status" value="1"/>
</dbReference>
<keyword evidence="1" id="KW-0732">Signal</keyword>
<evidence type="ECO:0000313" key="2">
    <source>
        <dbReference type="EMBL" id="NYJ23439.1"/>
    </source>
</evidence>